<proteinExistence type="predicted"/>
<gene>
    <name evidence="1" type="ORF">Tco_1005048</name>
</gene>
<accession>A0ABQ5FEX4</accession>
<reference evidence="1" key="1">
    <citation type="journal article" date="2022" name="Int. J. Mol. Sci.">
        <title>Draft Genome of Tanacetum Coccineum: Genomic Comparison of Closely Related Tanacetum-Family Plants.</title>
        <authorList>
            <person name="Yamashiro T."/>
            <person name="Shiraishi A."/>
            <person name="Nakayama K."/>
            <person name="Satake H."/>
        </authorList>
    </citation>
    <scope>NUCLEOTIDE SEQUENCE</scope>
</reference>
<evidence type="ECO:0000313" key="1">
    <source>
        <dbReference type="EMBL" id="GJT61515.1"/>
    </source>
</evidence>
<comment type="caution">
    <text evidence="1">The sequence shown here is derived from an EMBL/GenBank/DDBJ whole genome shotgun (WGS) entry which is preliminary data.</text>
</comment>
<evidence type="ECO:0000313" key="2">
    <source>
        <dbReference type="Proteomes" id="UP001151760"/>
    </source>
</evidence>
<dbReference type="Proteomes" id="UP001151760">
    <property type="component" value="Unassembled WGS sequence"/>
</dbReference>
<organism evidence="1 2">
    <name type="scientific">Tanacetum coccineum</name>
    <dbReference type="NCBI Taxonomy" id="301880"/>
    <lineage>
        <taxon>Eukaryota</taxon>
        <taxon>Viridiplantae</taxon>
        <taxon>Streptophyta</taxon>
        <taxon>Embryophyta</taxon>
        <taxon>Tracheophyta</taxon>
        <taxon>Spermatophyta</taxon>
        <taxon>Magnoliopsida</taxon>
        <taxon>eudicotyledons</taxon>
        <taxon>Gunneridae</taxon>
        <taxon>Pentapetalae</taxon>
        <taxon>asterids</taxon>
        <taxon>campanulids</taxon>
        <taxon>Asterales</taxon>
        <taxon>Asteraceae</taxon>
        <taxon>Asteroideae</taxon>
        <taxon>Anthemideae</taxon>
        <taxon>Anthemidinae</taxon>
        <taxon>Tanacetum</taxon>
    </lineage>
</organism>
<reference evidence="1" key="2">
    <citation type="submission" date="2022-01" db="EMBL/GenBank/DDBJ databases">
        <authorList>
            <person name="Yamashiro T."/>
            <person name="Shiraishi A."/>
            <person name="Satake H."/>
            <person name="Nakayama K."/>
        </authorList>
    </citation>
    <scope>NUCLEOTIDE SEQUENCE</scope>
</reference>
<keyword evidence="2" id="KW-1185">Reference proteome</keyword>
<protein>
    <submittedName>
        <fullName evidence="1">Uncharacterized protein</fullName>
    </submittedName>
</protein>
<dbReference type="EMBL" id="BQNB010017294">
    <property type="protein sequence ID" value="GJT61515.1"/>
    <property type="molecule type" value="Genomic_DNA"/>
</dbReference>
<name>A0ABQ5FEX4_9ASTR</name>
<sequence>MTLTIYSNTPKRGKTINRVDNLQYFTLKKYLLNTLFANEKITNHPSGNPTSYLTSHINLTSPEVINPLTLDYSSPPLWDDYDDELFDLETVNDDTYDDPFDSKEEKIKDSKILIDELDPPRSSDFLPLFTSVTRIY</sequence>